<evidence type="ECO:0000313" key="6">
    <source>
        <dbReference type="Proteomes" id="UP000054937"/>
    </source>
</evidence>
<organism evidence="5 6">
    <name type="scientific">Pseudocohnilembus persalinus</name>
    <name type="common">Ciliate</name>
    <dbReference type="NCBI Taxonomy" id="266149"/>
    <lineage>
        <taxon>Eukaryota</taxon>
        <taxon>Sar</taxon>
        <taxon>Alveolata</taxon>
        <taxon>Ciliophora</taxon>
        <taxon>Intramacronucleata</taxon>
        <taxon>Oligohymenophorea</taxon>
        <taxon>Scuticociliatia</taxon>
        <taxon>Philasterida</taxon>
        <taxon>Pseudocohnilembidae</taxon>
        <taxon>Pseudocohnilembus</taxon>
    </lineage>
</organism>
<evidence type="ECO:0000256" key="1">
    <source>
        <dbReference type="ARBA" id="ARBA00022857"/>
    </source>
</evidence>
<name>A0A0V0QST8_PSEPJ</name>
<dbReference type="Gene3D" id="3.90.180.10">
    <property type="entry name" value="Medium-chain alcohol dehydrogenases, catalytic domain"/>
    <property type="match status" value="1"/>
</dbReference>
<feature type="domain" description="Alcohol dehydrogenase-like C-terminal" evidence="3">
    <location>
        <begin position="170"/>
        <end position="283"/>
    </location>
</feature>
<dbReference type="SUPFAM" id="SSF51735">
    <property type="entry name" value="NAD(P)-binding Rossmann-fold domains"/>
    <property type="match status" value="1"/>
</dbReference>
<dbReference type="SUPFAM" id="SSF50129">
    <property type="entry name" value="GroES-like"/>
    <property type="match status" value="1"/>
</dbReference>
<accession>A0A0V0QST8</accession>
<evidence type="ECO:0000259" key="4">
    <source>
        <dbReference type="Pfam" id="PF08240"/>
    </source>
</evidence>
<dbReference type="Pfam" id="PF08240">
    <property type="entry name" value="ADH_N"/>
    <property type="match status" value="1"/>
</dbReference>
<reference evidence="5 6" key="1">
    <citation type="journal article" date="2015" name="Sci. Rep.">
        <title>Genome of the facultative scuticociliatosis pathogen Pseudocohnilembus persalinus provides insight into its virulence through horizontal gene transfer.</title>
        <authorList>
            <person name="Xiong J."/>
            <person name="Wang G."/>
            <person name="Cheng J."/>
            <person name="Tian M."/>
            <person name="Pan X."/>
            <person name="Warren A."/>
            <person name="Jiang C."/>
            <person name="Yuan D."/>
            <person name="Miao W."/>
        </authorList>
    </citation>
    <scope>NUCLEOTIDE SEQUENCE [LARGE SCALE GENOMIC DNA]</scope>
    <source>
        <strain evidence="5">36N120E</strain>
    </source>
</reference>
<evidence type="ECO:0000259" key="3">
    <source>
        <dbReference type="Pfam" id="PF00107"/>
    </source>
</evidence>
<dbReference type="OMA" id="ELAGHIW"/>
<comment type="caution">
    <text evidence="5">The sequence shown here is derived from an EMBL/GenBank/DDBJ whole genome shotgun (WGS) entry which is preliminary data.</text>
</comment>
<feature type="domain" description="Alcohol dehydrogenase-like N-terminal" evidence="4">
    <location>
        <begin position="33"/>
        <end position="121"/>
    </location>
</feature>
<dbReference type="PANTHER" id="PTHR48106">
    <property type="entry name" value="QUINONE OXIDOREDUCTASE PIG3-RELATED"/>
    <property type="match status" value="1"/>
</dbReference>
<dbReference type="InterPro" id="IPR013149">
    <property type="entry name" value="ADH-like_C"/>
</dbReference>
<dbReference type="InterPro" id="IPR036291">
    <property type="entry name" value="NAD(P)-bd_dom_sf"/>
</dbReference>
<dbReference type="AlphaFoldDB" id="A0A0V0QST8"/>
<keyword evidence="6" id="KW-1185">Reference proteome</keyword>
<evidence type="ECO:0000313" key="5">
    <source>
        <dbReference type="EMBL" id="KRX05066.1"/>
    </source>
</evidence>
<gene>
    <name evidence="5" type="ORF">PPERSA_06700</name>
</gene>
<proteinExistence type="predicted"/>
<dbReference type="GO" id="GO:0016651">
    <property type="term" value="F:oxidoreductase activity, acting on NAD(P)H"/>
    <property type="evidence" value="ECO:0007669"/>
    <property type="project" value="TreeGrafter"/>
</dbReference>
<dbReference type="GO" id="GO:0070402">
    <property type="term" value="F:NADPH binding"/>
    <property type="evidence" value="ECO:0007669"/>
    <property type="project" value="TreeGrafter"/>
</dbReference>
<dbReference type="Proteomes" id="UP000054937">
    <property type="component" value="Unassembled WGS sequence"/>
</dbReference>
<dbReference type="OrthoDB" id="415383at2759"/>
<dbReference type="InterPro" id="IPR013154">
    <property type="entry name" value="ADH-like_N"/>
</dbReference>
<dbReference type="EMBL" id="LDAU01000110">
    <property type="protein sequence ID" value="KRX05066.1"/>
    <property type="molecule type" value="Genomic_DNA"/>
</dbReference>
<dbReference type="InterPro" id="IPR011032">
    <property type="entry name" value="GroES-like_sf"/>
</dbReference>
<dbReference type="Pfam" id="PF00107">
    <property type="entry name" value="ADH_zinc_N"/>
    <property type="match status" value="1"/>
</dbReference>
<dbReference type="PANTHER" id="PTHR48106:SF18">
    <property type="entry name" value="QUINONE OXIDOREDUCTASE PIG3"/>
    <property type="match status" value="1"/>
</dbReference>
<evidence type="ECO:0000256" key="2">
    <source>
        <dbReference type="ARBA" id="ARBA00023002"/>
    </source>
</evidence>
<sequence length="335" mass="37346">MTFEIPKKIKGIVVKKEGQKPEYGEIDVPELKEGDILVKVEAAPINPTDLGSLQGKNIGFPMKYPYIPGKEASGTVVAAKGEKEEQLIGKRIGCFTNLQGPLGGFGEYCLTNIKQIMVLPDDVDFDMGSCSMINPFTVSTMLETVKQLKSKAVVHNVGASQLGRQMQKLFNANGIEVINIVRREEQVKDLKQQGNKYVLNQSNEDFWQVFKLLAQELQATVAFDAIGGDYCAELTKNMPWGSTVFVYGLLSEQRTSNIDTLQCLLEDKKVSGFVVFYELQKYTQEKVEEISKKVASELKTTFSTQIASKIKQQDFQKGLDEYLKKMSSGKTILIP</sequence>
<protein>
    <submittedName>
        <fullName evidence="5">GroES (Chaperonin 10)-like protein</fullName>
    </submittedName>
</protein>
<dbReference type="Gene3D" id="3.40.50.720">
    <property type="entry name" value="NAD(P)-binding Rossmann-like Domain"/>
    <property type="match status" value="1"/>
</dbReference>
<keyword evidence="1" id="KW-0521">NADP</keyword>
<dbReference type="InParanoid" id="A0A0V0QST8"/>
<keyword evidence="2" id="KW-0560">Oxidoreductase</keyword>